<organism evidence="6 7">
    <name type="scientific">Sanghuangporus baumii</name>
    <name type="common">Phellinus baumii</name>
    <dbReference type="NCBI Taxonomy" id="108892"/>
    <lineage>
        <taxon>Eukaryota</taxon>
        <taxon>Fungi</taxon>
        <taxon>Dikarya</taxon>
        <taxon>Basidiomycota</taxon>
        <taxon>Agaricomycotina</taxon>
        <taxon>Agaricomycetes</taxon>
        <taxon>Hymenochaetales</taxon>
        <taxon>Hymenochaetaceae</taxon>
        <taxon>Sanghuangporus</taxon>
    </lineage>
</organism>
<comment type="subcellular location">
    <subcellularLocation>
        <location evidence="1 4">Nucleus</location>
    </subcellularLocation>
</comment>
<dbReference type="OrthoDB" id="3358442at2759"/>
<keyword evidence="7" id="KW-1185">Reference proteome</keyword>
<keyword evidence="4" id="KW-0010">Activator</keyword>
<dbReference type="InterPro" id="IPR019404">
    <property type="entry name" value="Mediator_Med11"/>
</dbReference>
<name>A0A9Q5HTJ9_SANBA</name>
<evidence type="ECO:0000313" key="7">
    <source>
        <dbReference type="Proteomes" id="UP000757232"/>
    </source>
</evidence>
<proteinExistence type="inferred from homology"/>
<keyword evidence="4" id="KW-0805">Transcription regulation</keyword>
<feature type="compositionally biased region" description="Polar residues" evidence="5">
    <location>
        <begin position="1"/>
        <end position="12"/>
    </location>
</feature>
<accession>A0A9Q5HTJ9</accession>
<evidence type="ECO:0000256" key="1">
    <source>
        <dbReference type="ARBA" id="ARBA00004123"/>
    </source>
</evidence>
<reference evidence="6" key="1">
    <citation type="submission" date="2016-06" db="EMBL/GenBank/DDBJ databases">
        <title>Draft Genome sequence of the fungus Inonotus baumii.</title>
        <authorList>
            <person name="Zhu H."/>
            <person name="Lin W."/>
        </authorList>
    </citation>
    <scope>NUCLEOTIDE SEQUENCE</scope>
    <source>
        <strain evidence="6">821</strain>
    </source>
</reference>
<dbReference type="GO" id="GO:0016592">
    <property type="term" value="C:mediator complex"/>
    <property type="evidence" value="ECO:0007669"/>
    <property type="project" value="InterPro"/>
</dbReference>
<comment type="subunit">
    <text evidence="4">Component of the Mediator complex.</text>
</comment>
<dbReference type="Pfam" id="PF10280">
    <property type="entry name" value="Med11"/>
    <property type="match status" value="1"/>
</dbReference>
<gene>
    <name evidence="4" type="primary">MED11</name>
    <name evidence="6" type="ORF">A7U60_g7246</name>
</gene>
<evidence type="ECO:0000313" key="6">
    <source>
        <dbReference type="EMBL" id="OCB85597.1"/>
    </source>
</evidence>
<keyword evidence="3 4" id="KW-0539">Nucleus</keyword>
<comment type="similarity">
    <text evidence="2 4">Belongs to the Mediator complex subunit 11 family.</text>
</comment>
<evidence type="ECO:0000256" key="2">
    <source>
        <dbReference type="ARBA" id="ARBA00008186"/>
    </source>
</evidence>
<feature type="region of interest" description="Disordered" evidence="5">
    <location>
        <begin position="112"/>
        <end position="164"/>
    </location>
</feature>
<dbReference type="EMBL" id="LNZH02000208">
    <property type="protein sequence ID" value="OCB85597.1"/>
    <property type="molecule type" value="Genomic_DNA"/>
</dbReference>
<evidence type="ECO:0000256" key="3">
    <source>
        <dbReference type="ARBA" id="ARBA00023242"/>
    </source>
</evidence>
<keyword evidence="4" id="KW-0804">Transcription</keyword>
<feature type="compositionally biased region" description="Basic and acidic residues" evidence="5">
    <location>
        <begin position="13"/>
        <end position="23"/>
    </location>
</feature>
<comment type="function">
    <text evidence="4">Component of the Mediator complex, a coactivator involved in the regulated transcription of nearly all RNA polymerase II-dependent genes. Mediator functions as a bridge to convey information from gene-specific regulatory proteins to the basal RNA polymerase II transcription machinery. Mediator is recruited to promoters by direct interactions with regulatory proteins and serves as a scaffold for the assembly of a functional pre-initiation complex with RNA polymerase II and the general transcription factors.</text>
</comment>
<evidence type="ECO:0000256" key="4">
    <source>
        <dbReference type="RuleBase" id="RU364147"/>
    </source>
</evidence>
<comment type="caution">
    <text evidence="6">The sequence shown here is derived from an EMBL/GenBank/DDBJ whole genome shotgun (WGS) entry which is preliminary data.</text>
</comment>
<protein>
    <recommendedName>
        <fullName evidence="4">Mediator of RNA polymerase II transcription subunit 11</fullName>
    </recommendedName>
    <alternativeName>
        <fullName evidence="4">Mediator complex subunit 11</fullName>
    </alternativeName>
</protein>
<dbReference type="AlphaFoldDB" id="A0A9Q5HTJ9"/>
<evidence type="ECO:0000256" key="5">
    <source>
        <dbReference type="SAM" id="MobiDB-lite"/>
    </source>
</evidence>
<sequence length="200" mass="22092">MNASESKAATNGEQREQPSERIDPIWTSSRSARQILALTDAERGINKLLSLAASSIALLTLPQTDPADSSLPQGEERSEQFVLEASEYFEQLDQIQIDMRSSLAHIRQSRIPPSAIDAPPPNFIPQPAGVGTPMSSSTSENPDGVDGYKENDVEEEDMASKRGLQEERLNRDAWRGVLDALTRLKQARERENANRMDTSS</sequence>
<feature type="region of interest" description="Disordered" evidence="5">
    <location>
        <begin position="1"/>
        <end position="26"/>
    </location>
</feature>
<dbReference type="Proteomes" id="UP000757232">
    <property type="component" value="Unassembled WGS sequence"/>
</dbReference>
<dbReference type="GO" id="GO:0006357">
    <property type="term" value="P:regulation of transcription by RNA polymerase II"/>
    <property type="evidence" value="ECO:0007669"/>
    <property type="project" value="InterPro"/>
</dbReference>
<dbReference type="GO" id="GO:0003712">
    <property type="term" value="F:transcription coregulator activity"/>
    <property type="evidence" value="ECO:0007669"/>
    <property type="project" value="InterPro"/>
</dbReference>